<dbReference type="SMART" id="SM00382">
    <property type="entry name" value="AAA"/>
    <property type="match status" value="1"/>
</dbReference>
<keyword evidence="3" id="KW-0472">Membrane</keyword>
<dbReference type="GO" id="GO:0015421">
    <property type="term" value="F:ABC-type oligopeptide transporter activity"/>
    <property type="evidence" value="ECO:0007669"/>
    <property type="project" value="TreeGrafter"/>
</dbReference>
<keyword evidence="1" id="KW-0547">Nucleotide-binding</keyword>
<reference evidence="5 6" key="1">
    <citation type="journal article" date="2018" name="Evol. Lett.">
        <title>Horizontal gene cluster transfer increased hallucinogenic mushroom diversity.</title>
        <authorList>
            <person name="Reynolds H.T."/>
            <person name="Vijayakumar V."/>
            <person name="Gluck-Thaler E."/>
            <person name="Korotkin H.B."/>
            <person name="Matheny P.B."/>
            <person name="Slot J.C."/>
        </authorList>
    </citation>
    <scope>NUCLEOTIDE SEQUENCE [LARGE SCALE GENOMIC DNA]</scope>
    <source>
        <strain evidence="5 6">2629</strain>
    </source>
</reference>
<evidence type="ECO:0000313" key="5">
    <source>
        <dbReference type="EMBL" id="PPR06112.1"/>
    </source>
</evidence>
<dbReference type="InterPro" id="IPR003593">
    <property type="entry name" value="AAA+_ATPase"/>
</dbReference>
<keyword evidence="3" id="KW-1133">Transmembrane helix</keyword>
<dbReference type="AlphaFoldDB" id="A0A409YSY7"/>
<protein>
    <recommendedName>
        <fullName evidence="4">ABC transporter domain-containing protein</fullName>
    </recommendedName>
</protein>
<feature type="domain" description="ABC transporter" evidence="4">
    <location>
        <begin position="418"/>
        <end position="687"/>
    </location>
</feature>
<dbReference type="Pfam" id="PF00005">
    <property type="entry name" value="ABC_tran"/>
    <property type="match status" value="1"/>
</dbReference>
<evidence type="ECO:0000256" key="3">
    <source>
        <dbReference type="SAM" id="Phobius"/>
    </source>
</evidence>
<keyword evidence="2" id="KW-0067">ATP-binding</keyword>
<feature type="transmembrane region" description="Helical" evidence="3">
    <location>
        <begin position="117"/>
        <end position="138"/>
    </location>
</feature>
<evidence type="ECO:0000256" key="2">
    <source>
        <dbReference type="ARBA" id="ARBA00022840"/>
    </source>
</evidence>
<dbReference type="GO" id="GO:0016887">
    <property type="term" value="F:ATP hydrolysis activity"/>
    <property type="evidence" value="ECO:0007669"/>
    <property type="project" value="InterPro"/>
</dbReference>
<dbReference type="InterPro" id="IPR039421">
    <property type="entry name" value="Type_1_exporter"/>
</dbReference>
<accession>A0A409YSY7</accession>
<dbReference type="InterPro" id="IPR003439">
    <property type="entry name" value="ABC_transporter-like_ATP-bd"/>
</dbReference>
<feature type="transmembrane region" description="Helical" evidence="3">
    <location>
        <begin position="187"/>
        <end position="206"/>
    </location>
</feature>
<dbReference type="OrthoDB" id="6500128at2759"/>
<dbReference type="GO" id="GO:0005524">
    <property type="term" value="F:ATP binding"/>
    <property type="evidence" value="ECO:0007669"/>
    <property type="project" value="UniProtKB-KW"/>
</dbReference>
<evidence type="ECO:0000256" key="1">
    <source>
        <dbReference type="ARBA" id="ARBA00022741"/>
    </source>
</evidence>
<dbReference type="InParanoid" id="A0A409YSY7"/>
<evidence type="ECO:0000313" key="6">
    <source>
        <dbReference type="Proteomes" id="UP000284842"/>
    </source>
</evidence>
<gene>
    <name evidence="5" type="ORF">CVT24_004212</name>
</gene>
<feature type="transmembrane region" description="Helical" evidence="3">
    <location>
        <begin position="218"/>
        <end position="239"/>
    </location>
</feature>
<dbReference type="PANTHER" id="PTHR43394:SF1">
    <property type="entry name" value="ATP-BINDING CASSETTE SUB-FAMILY B MEMBER 10, MITOCHONDRIAL"/>
    <property type="match status" value="1"/>
</dbReference>
<proteinExistence type="predicted"/>
<name>A0A409YSY7_9AGAR</name>
<dbReference type="Proteomes" id="UP000284842">
    <property type="component" value="Unassembled WGS sequence"/>
</dbReference>
<dbReference type="SUPFAM" id="SSF52540">
    <property type="entry name" value="P-loop containing nucleoside triphosphate hydrolases"/>
    <property type="match status" value="1"/>
</dbReference>
<dbReference type="PROSITE" id="PS50893">
    <property type="entry name" value="ABC_TRANSPORTER_2"/>
    <property type="match status" value="1"/>
</dbReference>
<evidence type="ECO:0000259" key="4">
    <source>
        <dbReference type="PROSITE" id="PS50893"/>
    </source>
</evidence>
<sequence length="694" mass="77339">MSKQQTTTSYDNIVIEEYDVGVYRLKVARRKRQPRDFLLLVKWPQLVENLTEAKEMASDIFRFMGDIYRISPLKFTGVVGGHAWNYIEIPFNMYLRSLLLEAIETRLKTGENNDWRILSSLSLFVLSSTLTAAVYWAFFSKRNLFLEQISRHFQLHLLKESLGDDLATANAKSGHEVVAANEAKNQFNLLVMFLGNVLGLSGRMALIFEACRRVGDPVLVVIALIMPIMMSMMGGASAYTSKCIAYNNNEPDKRMKSLTKMSEQAYRQDVILGGIADWVVSEFKKAFEARGGVLSADHPFRDWNSSNRNLKLNLFNAVATVLPMLYLALKVINNPTDISLVSMTILVESSTGLIEMAKSPLISPLRLRVAVEGIRRIYYGTRPTYKKMMSGALPYPVPNSTGNDGEAEIGTSEKGMKFELSNVSFSYPSSRSTQPALDNVSFTIKPGQLIILVGKNGSGKSTLVRILSRLYDQTSGEVLIDDRSSSAYHLGDLKRSIALLSQDNLMYPFSLGENIGLGNPEKCTDHERIQTAAERGGASGFIAKLKQGFDTNLDPKVKTLSLNLHKDPDHPLAKELNAIQKKIEISGGEKQRVVASRTFMRLELSGIKFVAVDEPTSALDADGELHLFKQLLARREGKTMVFVTHRFGHLTKHADLILCMKEGRLVESGSHEELMKVDGEYATLYNTQAAAYSI</sequence>
<organism evidence="5 6">
    <name type="scientific">Panaeolus cyanescens</name>
    <dbReference type="NCBI Taxonomy" id="181874"/>
    <lineage>
        <taxon>Eukaryota</taxon>
        <taxon>Fungi</taxon>
        <taxon>Dikarya</taxon>
        <taxon>Basidiomycota</taxon>
        <taxon>Agaricomycotina</taxon>
        <taxon>Agaricomycetes</taxon>
        <taxon>Agaricomycetidae</taxon>
        <taxon>Agaricales</taxon>
        <taxon>Agaricineae</taxon>
        <taxon>Galeropsidaceae</taxon>
        <taxon>Panaeolus</taxon>
    </lineage>
</organism>
<dbReference type="PANTHER" id="PTHR43394">
    <property type="entry name" value="ATP-DEPENDENT PERMEASE MDL1, MITOCHONDRIAL"/>
    <property type="match status" value="1"/>
</dbReference>
<dbReference type="Gene3D" id="3.40.50.300">
    <property type="entry name" value="P-loop containing nucleotide triphosphate hydrolases"/>
    <property type="match status" value="1"/>
</dbReference>
<keyword evidence="6" id="KW-1185">Reference proteome</keyword>
<dbReference type="EMBL" id="NHTK01000705">
    <property type="protein sequence ID" value="PPR06112.1"/>
    <property type="molecule type" value="Genomic_DNA"/>
</dbReference>
<dbReference type="STRING" id="181874.A0A409YSY7"/>
<keyword evidence="3" id="KW-0812">Transmembrane</keyword>
<dbReference type="InterPro" id="IPR027417">
    <property type="entry name" value="P-loop_NTPase"/>
</dbReference>
<comment type="caution">
    <text evidence="5">The sequence shown here is derived from an EMBL/GenBank/DDBJ whole genome shotgun (WGS) entry which is preliminary data.</text>
</comment>